<evidence type="ECO:0000256" key="2">
    <source>
        <dbReference type="ARBA" id="ARBA00022481"/>
    </source>
</evidence>
<dbReference type="InterPro" id="IPR004090">
    <property type="entry name" value="Chemotax_Me-accpt_rcpt"/>
</dbReference>
<accession>C9XWV6</accession>
<keyword evidence="7" id="KW-0472">Membrane</keyword>
<dbReference type="SUPFAM" id="SSF58104">
    <property type="entry name" value="Methyl-accepting chemotaxis protein (MCP) signaling domain"/>
    <property type="match status" value="1"/>
</dbReference>
<dbReference type="PANTHER" id="PTHR43531">
    <property type="entry name" value="PROTEIN ICFG"/>
    <property type="match status" value="1"/>
</dbReference>
<dbReference type="GO" id="GO:0007165">
    <property type="term" value="P:signal transduction"/>
    <property type="evidence" value="ECO:0007669"/>
    <property type="project" value="UniProtKB-KW"/>
</dbReference>
<dbReference type="KEGG" id="ctu:CTU_29530"/>
<dbReference type="GO" id="GO:0005886">
    <property type="term" value="C:plasma membrane"/>
    <property type="evidence" value="ECO:0007669"/>
    <property type="project" value="UniProtKB-SubCell"/>
</dbReference>
<feature type="domain" description="Methyl-accepting transducer" evidence="8">
    <location>
        <begin position="294"/>
        <end position="523"/>
    </location>
</feature>
<keyword evidence="7" id="KW-0812">Transmembrane</keyword>
<evidence type="ECO:0000313" key="9">
    <source>
        <dbReference type="EMBL" id="CBA32514.1"/>
    </source>
</evidence>
<dbReference type="GO" id="GO:0004888">
    <property type="term" value="F:transmembrane signaling receptor activity"/>
    <property type="evidence" value="ECO:0007669"/>
    <property type="project" value="InterPro"/>
</dbReference>
<reference evidence="9 10" key="1">
    <citation type="journal article" date="2010" name="J. Bacteriol.">
        <title>Complete Genome Sequence of Cronobacter turicensis LMG 23827, a foodborne pathogen causing deaths in neonates.</title>
        <authorList>
            <person name="Stephan R."/>
            <person name="Lehner A."/>
            <person name="Tischler P."/>
            <person name="Rattei T."/>
        </authorList>
    </citation>
    <scope>NUCLEOTIDE SEQUENCE [LARGE SCALE GENOMIC DNA]</scope>
    <source>
        <strain evidence="10">DSM 18703 / CCUG 55852 / LMG 23827 / z3032</strain>
    </source>
</reference>
<evidence type="ECO:0000256" key="4">
    <source>
        <dbReference type="ARBA" id="ARBA00023224"/>
    </source>
</evidence>
<dbReference type="Proteomes" id="UP000002069">
    <property type="component" value="Chromosome"/>
</dbReference>
<evidence type="ECO:0000256" key="7">
    <source>
        <dbReference type="SAM" id="Phobius"/>
    </source>
</evidence>
<keyword evidence="4 6" id="KW-0807">Transducer</keyword>
<gene>
    <name evidence="9" type="ordered locus">Ctu_29530</name>
</gene>
<dbReference type="HOGENOM" id="CLU_000445_107_16_6"/>
<feature type="transmembrane region" description="Helical" evidence="7">
    <location>
        <begin position="214"/>
        <end position="234"/>
    </location>
</feature>
<dbReference type="CDD" id="cd11386">
    <property type="entry name" value="MCP_signal"/>
    <property type="match status" value="1"/>
</dbReference>
<proteinExistence type="inferred from homology"/>
<name>C9XWV6_CROTZ</name>
<evidence type="ECO:0000256" key="3">
    <source>
        <dbReference type="ARBA" id="ARBA00022500"/>
    </source>
</evidence>
<dbReference type="InterPro" id="IPR051310">
    <property type="entry name" value="MCP_chemotaxis"/>
</dbReference>
<dbReference type="PRINTS" id="PR00260">
    <property type="entry name" value="CHEMTRNSDUCR"/>
</dbReference>
<evidence type="ECO:0000256" key="6">
    <source>
        <dbReference type="PROSITE-ProRule" id="PRU00284"/>
    </source>
</evidence>
<dbReference type="InterPro" id="IPR004089">
    <property type="entry name" value="MCPsignal_dom"/>
</dbReference>
<keyword evidence="2" id="KW-0488">Methylation</keyword>
<keyword evidence="7" id="KW-1133">Transmembrane helix</keyword>
<evidence type="ECO:0000256" key="5">
    <source>
        <dbReference type="ARBA" id="ARBA00029447"/>
    </source>
</evidence>
<dbReference type="EMBL" id="FN543093">
    <property type="protein sequence ID" value="CBA32514.1"/>
    <property type="molecule type" value="Genomic_DNA"/>
</dbReference>
<evidence type="ECO:0000256" key="1">
    <source>
        <dbReference type="ARBA" id="ARBA00004429"/>
    </source>
</evidence>
<dbReference type="SMART" id="SM00283">
    <property type="entry name" value="MA"/>
    <property type="match status" value="1"/>
</dbReference>
<sequence length="542" mass="58399">MKPSAETQARAVNSIYRSGKYYGPLTMNNLKFSQKIIMSLSVILALMLVMGALSLYFLSNNNKSASFILTERFPAVRYTLEMRGVLSELRLQQVQMIASTTHAEREKHQKELQQAINNFLDAQHHYVRLYQGAALPPLATKIVDNFKAFSQSNSQVLAALAQEDIVLASKISGDNSRQYRTQLMADLAELEKNEIAAADVEAKSAAQGYSSATWIQIILGMVALAASGVIATLLTRNLMRQLGGEPAKAQAIAYTISQGDLSHPVTWRGDNNLLSSLGTMQNELRKLISAIRHSAETVFNHAGEIASGNRELSARTEQQSAALIETAASMEQITSTVKNNAEHTHQARLMAGNAASSAQQGGVVMSQVSGTMQAISASADKMTEIIALIEGIAFQTNILALNAAVEAARAGEHGKGFAVVAGEVRNLAHRSSEAAKDIRQLIAGTTNKVGEGATLVKTAESAMHDIIANATRVHDLLNEVNMATQEQQRGIEQINLAIAELDKVTQSNASMVEELAGSADVMSEQVTRLNAGTRVFRLEAQA</sequence>
<evidence type="ECO:0000259" key="8">
    <source>
        <dbReference type="PROSITE" id="PS50111"/>
    </source>
</evidence>
<dbReference type="PATRIC" id="fig|693216.3.peg.2796"/>
<protein>
    <recommendedName>
        <fullName evidence="8">Methyl-accepting transducer domain-containing protein</fullName>
    </recommendedName>
</protein>
<keyword evidence="3" id="KW-0145">Chemotaxis</keyword>
<dbReference type="AlphaFoldDB" id="C9XWV6"/>
<keyword evidence="10" id="KW-1185">Reference proteome</keyword>
<dbReference type="GO" id="GO:0006935">
    <property type="term" value="P:chemotaxis"/>
    <property type="evidence" value="ECO:0007669"/>
    <property type="project" value="UniProtKB-KW"/>
</dbReference>
<organism evidence="9 10">
    <name type="scientific">Cronobacter turicensis (strain DSM 18703 / CCUG 55852 / LMG 23827 / z3032)</name>
    <dbReference type="NCBI Taxonomy" id="693216"/>
    <lineage>
        <taxon>Bacteria</taxon>
        <taxon>Pseudomonadati</taxon>
        <taxon>Pseudomonadota</taxon>
        <taxon>Gammaproteobacteria</taxon>
        <taxon>Enterobacterales</taxon>
        <taxon>Enterobacteriaceae</taxon>
        <taxon>Cronobacter</taxon>
    </lineage>
</organism>
<dbReference type="PROSITE" id="PS50111">
    <property type="entry name" value="CHEMOTAXIS_TRANSDUC_2"/>
    <property type="match status" value="1"/>
</dbReference>
<dbReference type="Pfam" id="PF00015">
    <property type="entry name" value="MCPsignal"/>
    <property type="match status" value="1"/>
</dbReference>
<feature type="transmembrane region" description="Helical" evidence="7">
    <location>
        <begin position="36"/>
        <end position="58"/>
    </location>
</feature>
<evidence type="ECO:0000313" key="10">
    <source>
        <dbReference type="Proteomes" id="UP000002069"/>
    </source>
</evidence>
<dbReference type="Pfam" id="PF12729">
    <property type="entry name" value="4HB_MCP_1"/>
    <property type="match status" value="1"/>
</dbReference>
<dbReference type="FunFam" id="1.10.287.950:FF:000001">
    <property type="entry name" value="Methyl-accepting chemotaxis sensory transducer"/>
    <property type="match status" value="1"/>
</dbReference>
<dbReference type="PANTHER" id="PTHR43531:SF14">
    <property type="entry name" value="METHYL-ACCEPTING CHEMOTAXIS PROTEIN I-RELATED"/>
    <property type="match status" value="1"/>
</dbReference>
<dbReference type="Gene3D" id="1.10.287.950">
    <property type="entry name" value="Methyl-accepting chemotaxis protein"/>
    <property type="match status" value="1"/>
</dbReference>
<dbReference type="InterPro" id="IPR024478">
    <property type="entry name" value="HlyB_4HB_MCP"/>
</dbReference>
<reference evidence="10" key="2">
    <citation type="journal article" date="2011" name="J. Bacteriol.">
        <title>Complete genome sequence of Cronobacter turicensis LMG 23827, a food-borne pathogen causing deaths in neonates.</title>
        <authorList>
            <person name="Stephan R."/>
            <person name="Lehner A."/>
            <person name="Tischler P."/>
            <person name="Rattei T."/>
        </authorList>
    </citation>
    <scope>NUCLEOTIDE SEQUENCE [LARGE SCALE GENOMIC DNA]</scope>
    <source>
        <strain evidence="10">DSM 18703 / CCUG 55852 / LMG 23827 / z3032</strain>
    </source>
</reference>
<comment type="similarity">
    <text evidence="5">Belongs to the methyl-accepting chemotaxis (MCP) protein family.</text>
</comment>
<comment type="subcellular location">
    <subcellularLocation>
        <location evidence="1">Cell inner membrane</location>
        <topology evidence="1">Multi-pass membrane protein</topology>
    </subcellularLocation>
</comment>